<dbReference type="EMBL" id="FOLM01000012">
    <property type="protein sequence ID" value="SFD27676.1"/>
    <property type="molecule type" value="Genomic_DNA"/>
</dbReference>
<feature type="signal peptide" evidence="1">
    <location>
        <begin position="1"/>
        <end position="19"/>
    </location>
</feature>
<evidence type="ECO:0000313" key="4">
    <source>
        <dbReference type="Proteomes" id="UP000199207"/>
    </source>
</evidence>
<dbReference type="Proteomes" id="UP000199207">
    <property type="component" value="Unassembled WGS sequence"/>
</dbReference>
<keyword evidence="4" id="KW-1185">Reference proteome</keyword>
<evidence type="ECO:0000313" key="3">
    <source>
        <dbReference type="EMBL" id="SFD27676.1"/>
    </source>
</evidence>
<dbReference type="Gene3D" id="1.20.1290.10">
    <property type="entry name" value="AhpD-like"/>
    <property type="match status" value="1"/>
</dbReference>
<dbReference type="InterPro" id="IPR003779">
    <property type="entry name" value="CMD-like"/>
</dbReference>
<organism evidence="3 4">
    <name type="scientific">Streptomyces aidingensis</name>
    <dbReference type="NCBI Taxonomy" id="910347"/>
    <lineage>
        <taxon>Bacteria</taxon>
        <taxon>Bacillati</taxon>
        <taxon>Actinomycetota</taxon>
        <taxon>Actinomycetes</taxon>
        <taxon>Kitasatosporales</taxon>
        <taxon>Streptomycetaceae</taxon>
        <taxon>Streptomyces</taxon>
    </lineage>
</organism>
<name>A0A1I1QZY2_9ACTN</name>
<dbReference type="AlphaFoldDB" id="A0A1I1QZY2"/>
<evidence type="ECO:0000256" key="1">
    <source>
        <dbReference type="SAM" id="SignalP"/>
    </source>
</evidence>
<dbReference type="STRING" id="910347.SAMN05421773_112109"/>
<evidence type="ECO:0000259" key="2">
    <source>
        <dbReference type="Pfam" id="PF02627"/>
    </source>
</evidence>
<dbReference type="Pfam" id="PF02627">
    <property type="entry name" value="CMD"/>
    <property type="match status" value="1"/>
</dbReference>
<proteinExistence type="predicted"/>
<sequence>MARAMAHSPAALEGFLALAAALGGGVLPAATQERTALAVSEANGCSYCLSAHTHVAREVAGLPQEEIFAARRGTSADPKEAALLRLAVAVLRSRGRVGEEGIEEARRAGITDPEIVEVIANVARNILTNYLNEALAVDIDIEWPPVTPEEGGERHSAAA</sequence>
<keyword evidence="3" id="KW-0575">Peroxidase</keyword>
<dbReference type="NCBIfam" id="TIGR00778">
    <property type="entry name" value="ahpD_dom"/>
    <property type="match status" value="1"/>
</dbReference>
<dbReference type="PANTHER" id="PTHR35446:SF3">
    <property type="entry name" value="CMD DOMAIN-CONTAINING PROTEIN"/>
    <property type="match status" value="1"/>
</dbReference>
<keyword evidence="1" id="KW-0732">Signal</keyword>
<dbReference type="GO" id="GO:0051920">
    <property type="term" value="F:peroxiredoxin activity"/>
    <property type="evidence" value="ECO:0007669"/>
    <property type="project" value="InterPro"/>
</dbReference>
<protein>
    <submittedName>
        <fullName evidence="3">Uncharacterized peroxidase-related enzyme</fullName>
    </submittedName>
</protein>
<dbReference type="InterPro" id="IPR004675">
    <property type="entry name" value="AhpD_core"/>
</dbReference>
<dbReference type="PANTHER" id="PTHR35446">
    <property type="entry name" value="SI:CH211-175M2.5"/>
    <property type="match status" value="1"/>
</dbReference>
<keyword evidence="3" id="KW-0560">Oxidoreductase</keyword>
<feature type="chain" id="PRO_5038375606" evidence="1">
    <location>
        <begin position="20"/>
        <end position="159"/>
    </location>
</feature>
<reference evidence="3 4" key="1">
    <citation type="submission" date="2016-10" db="EMBL/GenBank/DDBJ databases">
        <authorList>
            <person name="de Groot N.N."/>
        </authorList>
    </citation>
    <scope>NUCLEOTIDE SEQUENCE [LARGE SCALE GENOMIC DNA]</scope>
    <source>
        <strain evidence="3 4">CGMCC 4.5739</strain>
    </source>
</reference>
<dbReference type="InterPro" id="IPR029032">
    <property type="entry name" value="AhpD-like"/>
</dbReference>
<gene>
    <name evidence="3" type="ORF">SAMN05421773_112109</name>
</gene>
<dbReference type="SUPFAM" id="SSF69118">
    <property type="entry name" value="AhpD-like"/>
    <property type="match status" value="1"/>
</dbReference>
<accession>A0A1I1QZY2</accession>
<feature type="domain" description="Carboxymuconolactone decarboxylase-like" evidence="2">
    <location>
        <begin position="9"/>
        <end position="84"/>
    </location>
</feature>